<sequence length="252" mass="26802">MSQPVTYLITGAGRGIGHGYTSKLLQRPSTTVIAAVRNVDAASPALKALPVAEGSRLILVKIDSTKQSDAENAVAELQERHGLSKVDVVVANAGIYTENASVLDTSLQSMRDHFEVNAIAPVVLLRALKGLLQKSNAPLFVGISSYVGSVGGQKDVIEFGNIASPYGASKAALNWFVHRLHLEEHWLTAFTFNPGLVSTDMGKGFTGGVDPVNFGGSTVEDSVNNMLTVMDEASREKVGGKFLQYNGTELPF</sequence>
<dbReference type="OrthoDB" id="9876299at2759"/>
<keyword evidence="2" id="KW-0521">NADP</keyword>
<proteinExistence type="inferred from homology"/>
<organism evidence="4 5">
    <name type="scientific">Elsinoe australis</name>
    <dbReference type="NCBI Taxonomy" id="40998"/>
    <lineage>
        <taxon>Eukaryota</taxon>
        <taxon>Fungi</taxon>
        <taxon>Dikarya</taxon>
        <taxon>Ascomycota</taxon>
        <taxon>Pezizomycotina</taxon>
        <taxon>Dothideomycetes</taxon>
        <taxon>Dothideomycetidae</taxon>
        <taxon>Myriangiales</taxon>
        <taxon>Elsinoaceae</taxon>
        <taxon>Elsinoe</taxon>
    </lineage>
</organism>
<dbReference type="AlphaFoldDB" id="A0A2P8AFM1"/>
<protein>
    <submittedName>
        <fullName evidence="4">Uncharacterized protein</fullName>
    </submittedName>
</protein>
<dbReference type="InterPro" id="IPR002347">
    <property type="entry name" value="SDR_fam"/>
</dbReference>
<gene>
    <name evidence="4" type="ORF">B9Z65_3584</name>
</gene>
<dbReference type="Pfam" id="PF00106">
    <property type="entry name" value="adh_short"/>
    <property type="match status" value="1"/>
</dbReference>
<evidence type="ECO:0000256" key="3">
    <source>
        <dbReference type="ARBA" id="ARBA00023002"/>
    </source>
</evidence>
<dbReference type="Proteomes" id="UP000243723">
    <property type="component" value="Unassembled WGS sequence"/>
</dbReference>
<dbReference type="InterPro" id="IPR051468">
    <property type="entry name" value="Fungal_SecMetab_SDRs"/>
</dbReference>
<dbReference type="Gene3D" id="3.40.50.720">
    <property type="entry name" value="NAD(P)-binding Rossmann-like Domain"/>
    <property type="match status" value="1"/>
</dbReference>
<dbReference type="SUPFAM" id="SSF51735">
    <property type="entry name" value="NAD(P)-binding Rossmann-fold domains"/>
    <property type="match status" value="1"/>
</dbReference>
<evidence type="ECO:0000313" key="5">
    <source>
        <dbReference type="Proteomes" id="UP000243723"/>
    </source>
</evidence>
<comment type="caution">
    <text evidence="4">The sequence shown here is derived from an EMBL/GenBank/DDBJ whole genome shotgun (WGS) entry which is preliminary data.</text>
</comment>
<dbReference type="PANTHER" id="PTHR43544:SF7">
    <property type="entry name" value="NADB-LER2"/>
    <property type="match status" value="1"/>
</dbReference>
<evidence type="ECO:0000256" key="2">
    <source>
        <dbReference type="ARBA" id="ARBA00022857"/>
    </source>
</evidence>
<dbReference type="GO" id="GO:0016491">
    <property type="term" value="F:oxidoreductase activity"/>
    <property type="evidence" value="ECO:0007669"/>
    <property type="project" value="UniProtKB-KW"/>
</dbReference>
<accession>A0A2P8AFM1</accession>
<evidence type="ECO:0000313" key="4">
    <source>
        <dbReference type="EMBL" id="PSK59260.1"/>
    </source>
</evidence>
<comment type="similarity">
    <text evidence="1">Belongs to the short-chain dehydrogenases/reductases (SDR) family.</text>
</comment>
<dbReference type="PANTHER" id="PTHR43544">
    <property type="entry name" value="SHORT-CHAIN DEHYDROGENASE/REDUCTASE"/>
    <property type="match status" value="1"/>
</dbReference>
<evidence type="ECO:0000256" key="1">
    <source>
        <dbReference type="ARBA" id="ARBA00006484"/>
    </source>
</evidence>
<name>A0A2P8AFM1_9PEZI</name>
<dbReference type="InterPro" id="IPR036291">
    <property type="entry name" value="NAD(P)-bd_dom_sf"/>
</dbReference>
<keyword evidence="5" id="KW-1185">Reference proteome</keyword>
<reference evidence="4 5" key="1">
    <citation type="submission" date="2017-05" db="EMBL/GenBank/DDBJ databases">
        <title>Draft genome sequence of Elsinoe australis.</title>
        <authorList>
            <person name="Cheng Q."/>
        </authorList>
    </citation>
    <scope>NUCLEOTIDE SEQUENCE [LARGE SCALE GENOMIC DNA]</scope>
    <source>
        <strain evidence="4 5">NL1</strain>
    </source>
</reference>
<dbReference type="CDD" id="cd05325">
    <property type="entry name" value="carb_red_sniffer_like_SDR_c"/>
    <property type="match status" value="1"/>
</dbReference>
<dbReference type="EMBL" id="NHZQ01000010">
    <property type="protein sequence ID" value="PSK59260.1"/>
    <property type="molecule type" value="Genomic_DNA"/>
</dbReference>
<dbReference type="GO" id="GO:0005737">
    <property type="term" value="C:cytoplasm"/>
    <property type="evidence" value="ECO:0007669"/>
    <property type="project" value="TreeGrafter"/>
</dbReference>
<keyword evidence="3" id="KW-0560">Oxidoreductase</keyword>
<dbReference type="PRINTS" id="PR00081">
    <property type="entry name" value="GDHRDH"/>
</dbReference>